<gene>
    <name evidence="1" type="ORF">V1517DRAFT_376178</name>
</gene>
<protein>
    <submittedName>
        <fullName evidence="1">Uncharacterized protein</fullName>
    </submittedName>
</protein>
<accession>A0ACC3TF51</accession>
<dbReference type="Proteomes" id="UP001489719">
    <property type="component" value="Unassembled WGS sequence"/>
</dbReference>
<comment type="caution">
    <text evidence="1">The sequence shown here is derived from an EMBL/GenBank/DDBJ whole genome shotgun (WGS) entry which is preliminary data.</text>
</comment>
<evidence type="ECO:0000313" key="2">
    <source>
        <dbReference type="Proteomes" id="UP001489719"/>
    </source>
</evidence>
<organism evidence="1 2">
    <name type="scientific">Lipomyces orientalis</name>
    <dbReference type="NCBI Taxonomy" id="1233043"/>
    <lineage>
        <taxon>Eukaryota</taxon>
        <taxon>Fungi</taxon>
        <taxon>Dikarya</taxon>
        <taxon>Ascomycota</taxon>
        <taxon>Saccharomycotina</taxon>
        <taxon>Lipomycetes</taxon>
        <taxon>Lipomycetales</taxon>
        <taxon>Lipomycetaceae</taxon>
        <taxon>Lipomyces</taxon>
    </lineage>
</organism>
<dbReference type="EMBL" id="MU970160">
    <property type="protein sequence ID" value="KAK9319813.1"/>
    <property type="molecule type" value="Genomic_DNA"/>
</dbReference>
<keyword evidence="2" id="KW-1185">Reference proteome</keyword>
<name>A0ACC3TF51_9ASCO</name>
<sequence length="148" mass="16769">MTVRFPASRPFAQHLSETVRRAYLYFAMKLSLAIAAAAIALLPGTDAWRVYFYQLQNEEGPSITNAGPGNPGYRCFSNVDPLNQKISSMRYYSDNPELNTRCCLTLYDSPGCANAFPYTFCRNQFVNFNEINIDNDVSSYSTDCYYIT</sequence>
<reference evidence="2" key="1">
    <citation type="journal article" date="2024" name="Front. Bioeng. Biotechnol.">
        <title>Genome-scale model development and genomic sequencing of the oleaginous clade Lipomyces.</title>
        <authorList>
            <person name="Czajka J.J."/>
            <person name="Han Y."/>
            <person name="Kim J."/>
            <person name="Mondo S.J."/>
            <person name="Hofstad B.A."/>
            <person name="Robles A."/>
            <person name="Haridas S."/>
            <person name="Riley R."/>
            <person name="LaButti K."/>
            <person name="Pangilinan J."/>
            <person name="Andreopoulos W."/>
            <person name="Lipzen A."/>
            <person name="Yan J."/>
            <person name="Wang M."/>
            <person name="Ng V."/>
            <person name="Grigoriev I.V."/>
            <person name="Spatafora J.W."/>
            <person name="Magnuson J.K."/>
            <person name="Baker S.E."/>
            <person name="Pomraning K.R."/>
        </authorList>
    </citation>
    <scope>NUCLEOTIDE SEQUENCE [LARGE SCALE GENOMIC DNA]</scope>
    <source>
        <strain evidence="2">CBS 10300</strain>
    </source>
</reference>
<evidence type="ECO:0000313" key="1">
    <source>
        <dbReference type="EMBL" id="KAK9319813.1"/>
    </source>
</evidence>
<proteinExistence type="predicted"/>